<accession>A0A6I3LKH4</accession>
<proteinExistence type="predicted"/>
<dbReference type="PROSITE" id="PS51118">
    <property type="entry name" value="HTH_HXLR"/>
    <property type="match status" value="1"/>
</dbReference>
<keyword evidence="1" id="KW-0805">Transcription regulation</keyword>
<feature type="domain" description="HTH hxlR-type" evidence="4">
    <location>
        <begin position="11"/>
        <end position="103"/>
    </location>
</feature>
<dbReference type="OrthoDB" id="8231503at2"/>
<name>A0A6I3LKH4_9FLAO</name>
<keyword evidence="3" id="KW-0804">Transcription</keyword>
<dbReference type="InterPro" id="IPR002577">
    <property type="entry name" value="HTH_HxlR"/>
</dbReference>
<dbReference type="PANTHER" id="PTHR33204">
    <property type="entry name" value="TRANSCRIPTIONAL REGULATOR, MARR FAMILY"/>
    <property type="match status" value="1"/>
</dbReference>
<dbReference type="InterPro" id="IPR036390">
    <property type="entry name" value="WH_DNA-bd_sf"/>
</dbReference>
<dbReference type="SUPFAM" id="SSF46785">
    <property type="entry name" value="Winged helix' DNA-binding domain"/>
    <property type="match status" value="1"/>
</dbReference>
<evidence type="ECO:0000256" key="2">
    <source>
        <dbReference type="ARBA" id="ARBA00023125"/>
    </source>
</evidence>
<organism evidence="5 6">
    <name type="scientific">Myroides albus</name>
    <dbReference type="NCBI Taxonomy" id="2562892"/>
    <lineage>
        <taxon>Bacteria</taxon>
        <taxon>Pseudomonadati</taxon>
        <taxon>Bacteroidota</taxon>
        <taxon>Flavobacteriia</taxon>
        <taxon>Flavobacteriales</taxon>
        <taxon>Flavobacteriaceae</taxon>
        <taxon>Myroides</taxon>
    </lineage>
</organism>
<keyword evidence="2" id="KW-0238">DNA-binding</keyword>
<gene>
    <name evidence="5" type="ORF">GJV76_02490</name>
</gene>
<dbReference type="Pfam" id="PF01638">
    <property type="entry name" value="HxlR"/>
    <property type="match status" value="1"/>
</dbReference>
<dbReference type="EMBL" id="WMJX01000003">
    <property type="protein sequence ID" value="MTG97011.1"/>
    <property type="molecule type" value="Genomic_DNA"/>
</dbReference>
<dbReference type="InterPro" id="IPR036388">
    <property type="entry name" value="WH-like_DNA-bd_sf"/>
</dbReference>
<dbReference type="Proteomes" id="UP000438760">
    <property type="component" value="Unassembled WGS sequence"/>
</dbReference>
<evidence type="ECO:0000259" key="4">
    <source>
        <dbReference type="PROSITE" id="PS51118"/>
    </source>
</evidence>
<reference evidence="5 6" key="1">
    <citation type="submission" date="2019-11" db="EMBL/GenBank/DDBJ databases">
        <title>Genome of Strain BIT-d1.</title>
        <authorList>
            <person name="Yang Y."/>
        </authorList>
    </citation>
    <scope>NUCLEOTIDE SEQUENCE [LARGE SCALE GENOMIC DNA]</scope>
    <source>
        <strain evidence="5 6">BIT-d1</strain>
    </source>
</reference>
<evidence type="ECO:0000256" key="3">
    <source>
        <dbReference type="ARBA" id="ARBA00023163"/>
    </source>
</evidence>
<dbReference type="GO" id="GO:0003677">
    <property type="term" value="F:DNA binding"/>
    <property type="evidence" value="ECO:0007669"/>
    <property type="project" value="UniProtKB-KW"/>
</dbReference>
<dbReference type="AlphaFoldDB" id="A0A6I3LKH4"/>
<comment type="caution">
    <text evidence="5">The sequence shown here is derived from an EMBL/GenBank/DDBJ whole genome shotgun (WGS) entry which is preliminary data.</text>
</comment>
<dbReference type="PANTHER" id="PTHR33204:SF18">
    <property type="entry name" value="TRANSCRIPTIONAL REGULATORY PROTEIN"/>
    <property type="match status" value="1"/>
</dbReference>
<evidence type="ECO:0000256" key="1">
    <source>
        <dbReference type="ARBA" id="ARBA00023015"/>
    </source>
</evidence>
<keyword evidence="6" id="KW-1185">Reference proteome</keyword>
<sequence>MKKEEEVNKECPAEQLLKTLGGKWKMHILHSTEGKPKRFSDYMRLIEGTNKQSLSVALRELESDGLLIRQVITEKPIHIEYSLTEKGKLIIPIFDDLYKTLTD</sequence>
<dbReference type="Gene3D" id="1.10.10.10">
    <property type="entry name" value="Winged helix-like DNA-binding domain superfamily/Winged helix DNA-binding domain"/>
    <property type="match status" value="1"/>
</dbReference>
<dbReference type="RefSeq" id="WP_155091065.1">
    <property type="nucleotide sequence ID" value="NZ_WMJX01000003.1"/>
</dbReference>
<evidence type="ECO:0000313" key="6">
    <source>
        <dbReference type="Proteomes" id="UP000438760"/>
    </source>
</evidence>
<protein>
    <submittedName>
        <fullName evidence="5">Transcriptional regulator</fullName>
    </submittedName>
</protein>
<evidence type="ECO:0000313" key="5">
    <source>
        <dbReference type="EMBL" id="MTG97011.1"/>
    </source>
</evidence>